<protein>
    <submittedName>
        <fullName evidence="1">Uncharacterized protein</fullName>
    </submittedName>
</protein>
<evidence type="ECO:0000313" key="1">
    <source>
        <dbReference type="EMBL" id="JAH65098.1"/>
    </source>
</evidence>
<reference evidence="1" key="2">
    <citation type="journal article" date="2015" name="Fish Shellfish Immunol.">
        <title>Early steps in the European eel (Anguilla anguilla)-Vibrio vulnificus interaction in the gills: Role of the RtxA13 toxin.</title>
        <authorList>
            <person name="Callol A."/>
            <person name="Pajuelo D."/>
            <person name="Ebbesson L."/>
            <person name="Teles M."/>
            <person name="MacKenzie S."/>
            <person name="Amaro C."/>
        </authorList>
    </citation>
    <scope>NUCLEOTIDE SEQUENCE</scope>
</reference>
<name>A0A0E9UJC5_ANGAN</name>
<organism evidence="1">
    <name type="scientific">Anguilla anguilla</name>
    <name type="common">European freshwater eel</name>
    <name type="synonym">Muraena anguilla</name>
    <dbReference type="NCBI Taxonomy" id="7936"/>
    <lineage>
        <taxon>Eukaryota</taxon>
        <taxon>Metazoa</taxon>
        <taxon>Chordata</taxon>
        <taxon>Craniata</taxon>
        <taxon>Vertebrata</taxon>
        <taxon>Euteleostomi</taxon>
        <taxon>Actinopterygii</taxon>
        <taxon>Neopterygii</taxon>
        <taxon>Teleostei</taxon>
        <taxon>Anguilliformes</taxon>
        <taxon>Anguillidae</taxon>
        <taxon>Anguilla</taxon>
    </lineage>
</organism>
<dbReference type="EMBL" id="GBXM01043479">
    <property type="protein sequence ID" value="JAH65098.1"/>
    <property type="molecule type" value="Transcribed_RNA"/>
</dbReference>
<proteinExistence type="predicted"/>
<accession>A0A0E9UJC5</accession>
<sequence>MVTVLKWQVWEVNPQLMNN</sequence>
<reference evidence="1" key="1">
    <citation type="submission" date="2014-11" db="EMBL/GenBank/DDBJ databases">
        <authorList>
            <person name="Amaro Gonzalez C."/>
        </authorList>
    </citation>
    <scope>NUCLEOTIDE SEQUENCE</scope>
</reference>
<dbReference type="AlphaFoldDB" id="A0A0E9UJC5"/>